<feature type="region of interest" description="Disordered" evidence="1">
    <location>
        <begin position="1"/>
        <end position="86"/>
    </location>
</feature>
<dbReference type="InterPro" id="IPR011044">
    <property type="entry name" value="Quino_amine_DH_bsu"/>
</dbReference>
<dbReference type="InterPro" id="IPR015943">
    <property type="entry name" value="WD40/YVTN_repeat-like_dom_sf"/>
</dbReference>
<evidence type="ECO:0000313" key="2">
    <source>
        <dbReference type="EMBL" id="AUX47656.1"/>
    </source>
</evidence>
<sequence>MAAAGGIRGGRAAVSGARAREARHPGTLGVRDDRSHGSERRWVVDHETRTEIEPGPSAADALEARDATEASPPSTRWQTTSSSRPPAAEAFCPICREPIAAGVVLCPECGEPTDVAARPVRAPSIPEDPPGASWLALHWRPLVTIGAILALISTGGALRYLAPHRFSAPRAASPTPPPAPVCGAPCWSGEACQVGRCVWQRPNDVGHLVDAPSVVGPFSLPKDTFDALPLDRDRFVVALFSGLEVRSARTGEALSLVTEAPNVRRLYRVGDVVYATSPSRIYVIDAATTRLLKTIELGEAVGDVVVGAAGRRVLASLPSAHAVAILATEYHAEIERIQFGDDAVGPVAVDDSGTRAITTTGQLPQPGQREPSGGVAYPFDPSRLGSEQDRVRTSMVGNPASALMSPDGSVGFVALRAENTLVPLTWLPSGAVRQEARITTCREPEQVELVRSDRRAIVRCNEGRAIQVFDLAKRELLRAVTFPGRAVDLAVSPDGAQAVVALSGDGAGSVALVDLKTYAAKVHPLSGEPTRLRLAPDGGSALALGDRGKLAWVLQ</sequence>
<dbReference type="Proteomes" id="UP000238348">
    <property type="component" value="Chromosome"/>
</dbReference>
<accession>A0A2L0F7U4</accession>
<protein>
    <submittedName>
        <fullName evidence="2">Uncharacterized protein</fullName>
    </submittedName>
</protein>
<evidence type="ECO:0000256" key="1">
    <source>
        <dbReference type="SAM" id="MobiDB-lite"/>
    </source>
</evidence>
<dbReference type="PANTHER" id="PTHR47197:SF3">
    <property type="entry name" value="DIHYDRO-HEME D1 DEHYDROGENASE"/>
    <property type="match status" value="1"/>
</dbReference>
<reference evidence="2 3" key="1">
    <citation type="submission" date="2015-09" db="EMBL/GenBank/DDBJ databases">
        <title>Sorangium comparison.</title>
        <authorList>
            <person name="Zaburannyi N."/>
            <person name="Bunk B."/>
            <person name="Overmann J."/>
            <person name="Mueller R."/>
        </authorList>
    </citation>
    <scope>NUCLEOTIDE SEQUENCE [LARGE SCALE GENOMIC DNA]</scope>
    <source>
        <strain evidence="2 3">So ce26</strain>
    </source>
</reference>
<feature type="compositionally biased region" description="Polar residues" evidence="1">
    <location>
        <begin position="71"/>
        <end position="84"/>
    </location>
</feature>
<feature type="compositionally biased region" description="Basic and acidic residues" evidence="1">
    <location>
        <begin position="18"/>
        <end position="52"/>
    </location>
</feature>
<gene>
    <name evidence="2" type="ORF">SOCE26_091780</name>
</gene>
<evidence type="ECO:0000313" key="3">
    <source>
        <dbReference type="Proteomes" id="UP000238348"/>
    </source>
</evidence>
<dbReference type="InterPro" id="IPR051200">
    <property type="entry name" value="Host-pathogen_enzymatic-act"/>
</dbReference>
<dbReference type="PANTHER" id="PTHR47197">
    <property type="entry name" value="PROTEIN NIRF"/>
    <property type="match status" value="1"/>
</dbReference>
<dbReference type="SUPFAM" id="SSF50969">
    <property type="entry name" value="YVTN repeat-like/Quinoprotein amine dehydrogenase"/>
    <property type="match status" value="1"/>
</dbReference>
<feature type="compositionally biased region" description="Low complexity" evidence="1">
    <location>
        <begin position="1"/>
        <end position="17"/>
    </location>
</feature>
<dbReference type="EMBL" id="CP012673">
    <property type="protein sequence ID" value="AUX47656.1"/>
    <property type="molecule type" value="Genomic_DNA"/>
</dbReference>
<name>A0A2L0F7U4_SORCE</name>
<organism evidence="2 3">
    <name type="scientific">Sorangium cellulosum</name>
    <name type="common">Polyangium cellulosum</name>
    <dbReference type="NCBI Taxonomy" id="56"/>
    <lineage>
        <taxon>Bacteria</taxon>
        <taxon>Pseudomonadati</taxon>
        <taxon>Myxococcota</taxon>
        <taxon>Polyangia</taxon>
        <taxon>Polyangiales</taxon>
        <taxon>Polyangiaceae</taxon>
        <taxon>Sorangium</taxon>
    </lineage>
</organism>
<feature type="region of interest" description="Disordered" evidence="1">
    <location>
        <begin position="358"/>
        <end position="389"/>
    </location>
</feature>
<proteinExistence type="predicted"/>
<dbReference type="AlphaFoldDB" id="A0A2L0F7U4"/>
<dbReference type="Gene3D" id="2.130.10.10">
    <property type="entry name" value="YVTN repeat-like/Quinoprotein amine dehydrogenase"/>
    <property type="match status" value="2"/>
</dbReference>